<feature type="compositionally biased region" description="Basic and acidic residues" evidence="1">
    <location>
        <begin position="64"/>
        <end position="74"/>
    </location>
</feature>
<feature type="compositionally biased region" description="Polar residues" evidence="1">
    <location>
        <begin position="1108"/>
        <end position="1122"/>
    </location>
</feature>
<reference evidence="2" key="1">
    <citation type="submission" date="2023-07" db="EMBL/GenBank/DDBJ databases">
        <title>Genomic Encyclopedia of Type Strains, Phase IV (KMG-IV): sequencing the most valuable type-strain genomes for metagenomic binning, comparative biology and taxonomic classification.</title>
        <authorList>
            <person name="Goeker M."/>
        </authorList>
    </citation>
    <scope>NUCLEOTIDE SEQUENCE</scope>
    <source>
        <strain evidence="2">DSM 26174</strain>
    </source>
</reference>
<evidence type="ECO:0000313" key="3">
    <source>
        <dbReference type="Proteomes" id="UP001185092"/>
    </source>
</evidence>
<dbReference type="Proteomes" id="UP001185092">
    <property type="component" value="Unassembled WGS sequence"/>
</dbReference>
<feature type="region of interest" description="Disordered" evidence="1">
    <location>
        <begin position="488"/>
        <end position="541"/>
    </location>
</feature>
<feature type="region of interest" description="Disordered" evidence="1">
    <location>
        <begin position="44"/>
        <end position="78"/>
    </location>
</feature>
<feature type="compositionally biased region" description="Low complexity" evidence="1">
    <location>
        <begin position="519"/>
        <end position="528"/>
    </location>
</feature>
<protein>
    <submittedName>
        <fullName evidence="2">Uncharacterized protein</fullName>
    </submittedName>
</protein>
<organism evidence="2 3">
    <name type="scientific">Aureibacter tunicatorum</name>
    <dbReference type="NCBI Taxonomy" id="866807"/>
    <lineage>
        <taxon>Bacteria</taxon>
        <taxon>Pseudomonadati</taxon>
        <taxon>Bacteroidota</taxon>
        <taxon>Cytophagia</taxon>
        <taxon>Cytophagales</taxon>
        <taxon>Persicobacteraceae</taxon>
        <taxon>Aureibacter</taxon>
    </lineage>
</organism>
<feature type="compositionally biased region" description="Low complexity" evidence="1">
    <location>
        <begin position="495"/>
        <end position="506"/>
    </location>
</feature>
<feature type="region of interest" description="Disordered" evidence="1">
    <location>
        <begin position="1108"/>
        <end position="1128"/>
    </location>
</feature>
<gene>
    <name evidence="2" type="ORF">HNQ88_002669</name>
</gene>
<evidence type="ECO:0000256" key="1">
    <source>
        <dbReference type="SAM" id="MobiDB-lite"/>
    </source>
</evidence>
<comment type="caution">
    <text evidence="2">The sequence shown here is derived from an EMBL/GenBank/DDBJ whole genome shotgun (WGS) entry which is preliminary data.</text>
</comment>
<name>A0AAE4BSC6_9BACT</name>
<dbReference type="AlphaFoldDB" id="A0AAE4BSC6"/>
<accession>A0AAE4BSC6</accession>
<keyword evidence="3" id="KW-1185">Reference proteome</keyword>
<proteinExistence type="predicted"/>
<feature type="region of interest" description="Disordered" evidence="1">
    <location>
        <begin position="584"/>
        <end position="671"/>
    </location>
</feature>
<dbReference type="RefSeq" id="WP_309939333.1">
    <property type="nucleotide sequence ID" value="NZ_AP025305.1"/>
</dbReference>
<evidence type="ECO:0000313" key="2">
    <source>
        <dbReference type="EMBL" id="MDR6239621.1"/>
    </source>
</evidence>
<sequence>MYQTEGGKNTRYKNNIDFGGAGISNKFPPTIQCMLSAEQFDEIVHRPPSRPNTPQDSPQAQRRSPLEESQREDLTASTMSQIVERIELDGENDEIAKTVIEVIKTYDYLTGESLRFRRVDDGGERLLKSLHERLVCLHRLEQLAFKWNRHNPIPRQALRDPELMPQLEAYGLLLDYVQKDRADITQILIENKWPFCPPYKYGLFIDQDGRDHLEMLNPRTYATNPYEGIARPDLLPEIDGLGNDDDLTVNYKKTLVLSWIGQLFASETGNLLIRRLADMSHRSGKRLTLNLMMELLDDSPDFEKIGSHYYVGSSWEPSTFMAETPNPARRQDPTYTFYPPYILLGKIMADYFYHKSVCFCRVRRKKRLIREAQERLADEFRVPNHGPRKFHRRKDNSFLGFSLFDDHNHLEIPRHYRNYEDHSRFFHDREVFHTVERYIPSVSKAEKKVAARERQRLQQTQVMAVDDDMILIPTVNAVEEIMRQEPQFVYKPPTEELTNSSTSSTSEQHRTREHQLEASSSQHVVSSSEITVEPAASTTHPEIIVTAPSEAIPNELQKSVHVEVEPKKCGTEVQVEVVFEAVPDQPVEQSLEEPRTPAESIHSSTPPLEESGRHRSLAFNESTAEEVFTRRDRSYSISIESQEPRPKTPPTAEIEQVQSHASSSHSEELWPIPESNLRNGVEMPEKGIFPETDAIYDKFMPNWTFDPEDIDYETMQPFGIPGLFSTVFSCSDKFGVEYVIKIPVKVDSKPDKWAVGIEKEAFASNFIKMVGVHVSAPSSMVLTKNSDELEEFTGRLGACQHFHIEDEYNKSLDEDEAPLSVRDEFFEALQIARDNDEENYCIIIMEKKSGMAATHVRKVFPKDDNKFASVCKGIVGNKKVQLSIGESLIYDLLLGSHDRYWRWKTFNSGNMLYNVELDFSKSATKVHTWMPDIKTTEEQVHANLIDQTLGGYGQFILVNSIHDREVVDDFQESHQKFHTAYDNIARFEDDPEGFMRQCHQVGIQLRKILKTFVEGFLSPTYDGKLHLTRRYHSDQVMTRAVDLGAMTALVNLRDRRDDLRKMRNAHLAHFPHESQIFFETWDMIVKLMDTFDREQIQRKMDGQSNLLFRQQFSRPAPSSTQARLPYHT</sequence>
<dbReference type="EMBL" id="JAVDQD010000003">
    <property type="protein sequence ID" value="MDR6239621.1"/>
    <property type="molecule type" value="Genomic_DNA"/>
</dbReference>
<feature type="compositionally biased region" description="Basic and acidic residues" evidence="1">
    <location>
        <begin position="507"/>
        <end position="516"/>
    </location>
</feature>
<feature type="compositionally biased region" description="Polar residues" evidence="1">
    <location>
        <begin position="52"/>
        <end position="62"/>
    </location>
</feature>